<dbReference type="Pfam" id="PF01885">
    <property type="entry name" value="PTS_2-RNA"/>
    <property type="match status" value="1"/>
</dbReference>
<dbReference type="EC" id="2.7.1.-" evidence="5"/>
<dbReference type="GO" id="GO:0003950">
    <property type="term" value="F:NAD+ poly-ADP-ribosyltransferase activity"/>
    <property type="evidence" value="ECO:0007669"/>
    <property type="project" value="InterPro"/>
</dbReference>
<accession>A0AAU7P895</accession>
<dbReference type="AlphaFoldDB" id="A0AAU7P895"/>
<dbReference type="RefSeq" id="WP_349656433.1">
    <property type="nucleotide sequence ID" value="NZ_CP144460.1"/>
</dbReference>
<comment type="function">
    <text evidence="4 5">Removes the 2'-phosphate from RNA via an intermediate in which the phosphate is ADP-ribosylated by NAD followed by a presumed transesterification to release the RNA and generate ADP-ribose 1''-2''-cyclic phosphate (APPR&gt;P). May function as an ADP-ribosylase.</text>
</comment>
<dbReference type="EMBL" id="CP144460">
    <property type="protein sequence ID" value="XBS37902.1"/>
    <property type="molecule type" value="Genomic_DNA"/>
</dbReference>
<dbReference type="Gene3D" id="3.20.170.30">
    <property type="match status" value="1"/>
</dbReference>
<protein>
    <recommendedName>
        <fullName evidence="5">Probable RNA 2'-phosphotransferase</fullName>
        <ecNumber evidence="5">2.7.1.-</ecNumber>
    </recommendedName>
</protein>
<dbReference type="InterPro" id="IPR042081">
    <property type="entry name" value="RNA_2'-PTrans_C"/>
</dbReference>
<dbReference type="NCBIfam" id="NF002014">
    <property type="entry name" value="PRK00819.1-4"/>
    <property type="match status" value="1"/>
</dbReference>
<dbReference type="PANTHER" id="PTHR12684:SF2">
    <property type="entry name" value="TRNA 2'-PHOSPHOTRANSFERASE 1"/>
    <property type="match status" value="1"/>
</dbReference>
<dbReference type="InterPro" id="IPR022928">
    <property type="entry name" value="RNA_2'-PTrans_KptA"/>
</dbReference>
<dbReference type="InterPro" id="IPR002745">
    <property type="entry name" value="Ptrans_KptA/Tpt1"/>
</dbReference>
<keyword evidence="3 5" id="KW-0520">NAD</keyword>
<evidence type="ECO:0000256" key="4">
    <source>
        <dbReference type="ARBA" id="ARBA00025212"/>
    </source>
</evidence>
<gene>
    <name evidence="5" type="primary">kptA</name>
    <name evidence="6" type="ORF">VZ068_21375</name>
</gene>
<organism evidence="6">
    <name type="scientific">Xanthomonas sp. 10-10</name>
    <dbReference type="NCBI Taxonomy" id="3115848"/>
    <lineage>
        <taxon>Bacteria</taxon>
        <taxon>Pseudomonadati</taxon>
        <taxon>Pseudomonadota</taxon>
        <taxon>Gammaproteobacteria</taxon>
        <taxon>Lysobacterales</taxon>
        <taxon>Lysobacteraceae</taxon>
        <taxon>Xanthomonas</taxon>
    </lineage>
</organism>
<keyword evidence="2 5" id="KW-0808">Transferase</keyword>
<dbReference type="InterPro" id="IPR042080">
    <property type="entry name" value="RNA_2'-PTrans_N"/>
</dbReference>
<name>A0AAU7P895_9XANT</name>
<comment type="similarity">
    <text evidence="1 5">Belongs to the KptA/TPT1 family.</text>
</comment>
<dbReference type="HAMAP" id="MF_00299">
    <property type="entry name" value="KptA"/>
    <property type="match status" value="1"/>
</dbReference>
<reference evidence="6" key="1">
    <citation type="submission" date="2024-02" db="EMBL/GenBank/DDBJ databases">
        <title>Complete genome sequence of Xanthomonas sp. 10-10.</title>
        <authorList>
            <person name="Biessy A."/>
            <person name="Ciotola M."/>
            <person name="Cadieux M."/>
            <person name="Soufiane B."/>
            <person name="Laforest M."/>
            <person name="Filion M."/>
        </authorList>
    </citation>
    <scope>NUCLEOTIDE SEQUENCE</scope>
    <source>
        <strain evidence="6">10-10</strain>
    </source>
</reference>
<dbReference type="Gene3D" id="1.10.10.970">
    <property type="entry name" value="RNA 2'-phosphotransferase, Tpt1/KptA family, N-terminal domain"/>
    <property type="match status" value="1"/>
</dbReference>
<dbReference type="GO" id="GO:0006388">
    <property type="term" value="P:tRNA splicing, via endonucleolytic cleavage and ligation"/>
    <property type="evidence" value="ECO:0007669"/>
    <property type="project" value="UniProtKB-UniRule"/>
</dbReference>
<dbReference type="PANTHER" id="PTHR12684">
    <property type="entry name" value="PUTATIVE PHOSPHOTRANSFERASE"/>
    <property type="match status" value="1"/>
</dbReference>
<proteinExistence type="inferred from homology"/>
<sequence>MSKHHTETSKFLSYVLRHAPESIGLVLDRDGWADIATLIAAANAEGKALDAELIRAVISSSDKQRFALSADGLRMRAVQGHSTASVALAHVAKAPPTLLYHGTATRFLDAILREGLRPGQRHHVHLSADSQTAMDVGARYGTPVLLIIQAGQMHDQGLQFFQADNGVWLTDAVPVAFLTRAS</sequence>
<evidence type="ECO:0000313" key="6">
    <source>
        <dbReference type="EMBL" id="XBS37902.1"/>
    </source>
</evidence>
<evidence type="ECO:0000256" key="2">
    <source>
        <dbReference type="ARBA" id="ARBA00022679"/>
    </source>
</evidence>
<evidence type="ECO:0000256" key="3">
    <source>
        <dbReference type="ARBA" id="ARBA00023027"/>
    </source>
</evidence>
<dbReference type="GO" id="GO:0000215">
    <property type="term" value="F:tRNA 2'-phosphotransferase activity"/>
    <property type="evidence" value="ECO:0007669"/>
    <property type="project" value="TreeGrafter"/>
</dbReference>
<evidence type="ECO:0000256" key="5">
    <source>
        <dbReference type="HAMAP-Rule" id="MF_00299"/>
    </source>
</evidence>
<evidence type="ECO:0000256" key="1">
    <source>
        <dbReference type="ARBA" id="ARBA00009836"/>
    </source>
</evidence>
<dbReference type="SUPFAM" id="SSF56399">
    <property type="entry name" value="ADP-ribosylation"/>
    <property type="match status" value="1"/>
</dbReference>